<comment type="cofactor">
    <cofactor evidence="1">
        <name>pyridoxal 5'-phosphate</name>
        <dbReference type="ChEBI" id="CHEBI:597326"/>
    </cofactor>
</comment>
<reference evidence="10" key="1">
    <citation type="submission" date="2021-02" db="EMBL/GenBank/DDBJ databases">
        <title>Metagenome analyses of Stigonema ocellatum DSM 106950, Chlorogloea purpurea SAG 13.99 and Gomphosphaeria aponina DSM 107014.</title>
        <authorList>
            <person name="Marter P."/>
            <person name="Huang S."/>
        </authorList>
    </citation>
    <scope>NUCLEOTIDE SEQUENCE</scope>
    <source>
        <strain evidence="10">JP213</strain>
    </source>
</reference>
<protein>
    <submittedName>
        <fullName evidence="10">Cysteine desulfurase</fullName>
    </submittedName>
</protein>
<dbReference type="PANTHER" id="PTHR11601:SF34">
    <property type="entry name" value="CYSTEINE DESULFURASE"/>
    <property type="match status" value="1"/>
</dbReference>
<gene>
    <name evidence="10" type="ORF">DSM107014_07335</name>
</gene>
<name>A0A941GPX7_9CHRO</name>
<dbReference type="AlphaFoldDB" id="A0A941GPX7"/>
<dbReference type="InterPro" id="IPR016454">
    <property type="entry name" value="Cysteine_dSase"/>
</dbReference>
<feature type="domain" description="Aminotransferase class V" evidence="9">
    <location>
        <begin position="11"/>
        <end position="372"/>
    </location>
</feature>
<keyword evidence="4" id="KW-0479">Metal-binding</keyword>
<evidence type="ECO:0000256" key="5">
    <source>
        <dbReference type="ARBA" id="ARBA00022898"/>
    </source>
</evidence>
<evidence type="ECO:0000256" key="3">
    <source>
        <dbReference type="ARBA" id="ARBA00022679"/>
    </source>
</evidence>
<comment type="caution">
    <text evidence="10">The sequence shown here is derived from an EMBL/GenBank/DDBJ whole genome shotgun (WGS) entry which is preliminary data.</text>
</comment>
<dbReference type="Pfam" id="PF00266">
    <property type="entry name" value="Aminotran_5"/>
    <property type="match status" value="1"/>
</dbReference>
<evidence type="ECO:0000313" key="10">
    <source>
        <dbReference type="EMBL" id="MBR8827707.1"/>
    </source>
</evidence>
<keyword evidence="7" id="KW-0411">Iron-sulfur</keyword>
<dbReference type="Gene3D" id="3.40.640.10">
    <property type="entry name" value="Type I PLP-dependent aspartate aminotransferase-like (Major domain)"/>
    <property type="match status" value="1"/>
</dbReference>
<comment type="catalytic activity">
    <reaction evidence="8">
        <text>(sulfur carrier)-H + L-cysteine = (sulfur carrier)-SH + L-alanine</text>
        <dbReference type="Rhea" id="RHEA:43892"/>
        <dbReference type="Rhea" id="RHEA-COMP:14737"/>
        <dbReference type="Rhea" id="RHEA-COMP:14739"/>
        <dbReference type="ChEBI" id="CHEBI:29917"/>
        <dbReference type="ChEBI" id="CHEBI:35235"/>
        <dbReference type="ChEBI" id="CHEBI:57972"/>
        <dbReference type="ChEBI" id="CHEBI:64428"/>
        <dbReference type="EC" id="2.8.1.7"/>
    </reaction>
</comment>
<evidence type="ECO:0000256" key="4">
    <source>
        <dbReference type="ARBA" id="ARBA00022723"/>
    </source>
</evidence>
<dbReference type="SUPFAM" id="SSF53383">
    <property type="entry name" value="PLP-dependent transferases"/>
    <property type="match status" value="1"/>
</dbReference>
<dbReference type="PIRSF" id="PIRSF005572">
    <property type="entry name" value="NifS"/>
    <property type="match status" value="1"/>
</dbReference>
<proteinExistence type="inferred from homology"/>
<organism evidence="10 11">
    <name type="scientific">Gomphosphaeria aponina SAG 52.96 = DSM 107014</name>
    <dbReference type="NCBI Taxonomy" id="1521640"/>
    <lineage>
        <taxon>Bacteria</taxon>
        <taxon>Bacillati</taxon>
        <taxon>Cyanobacteriota</taxon>
        <taxon>Cyanophyceae</taxon>
        <taxon>Oscillatoriophycideae</taxon>
        <taxon>Chroococcales</taxon>
        <taxon>Gomphosphaeriaceae</taxon>
        <taxon>Gomphosphaeria</taxon>
    </lineage>
</organism>
<dbReference type="InterPro" id="IPR015422">
    <property type="entry name" value="PyrdxlP-dep_Trfase_small"/>
</dbReference>
<dbReference type="GO" id="GO:0046872">
    <property type="term" value="F:metal ion binding"/>
    <property type="evidence" value="ECO:0007669"/>
    <property type="project" value="UniProtKB-KW"/>
</dbReference>
<evidence type="ECO:0000256" key="6">
    <source>
        <dbReference type="ARBA" id="ARBA00023004"/>
    </source>
</evidence>
<dbReference type="InterPro" id="IPR015424">
    <property type="entry name" value="PyrdxlP-dep_Trfase"/>
</dbReference>
<dbReference type="Gene3D" id="3.90.1150.10">
    <property type="entry name" value="Aspartate Aminotransferase, domain 1"/>
    <property type="match status" value="1"/>
</dbReference>
<evidence type="ECO:0000256" key="2">
    <source>
        <dbReference type="ARBA" id="ARBA00006490"/>
    </source>
</evidence>
<keyword evidence="3" id="KW-0808">Transferase</keyword>
<dbReference type="Proteomes" id="UP000767446">
    <property type="component" value="Unassembled WGS sequence"/>
</dbReference>
<dbReference type="GO" id="GO:0051536">
    <property type="term" value="F:iron-sulfur cluster binding"/>
    <property type="evidence" value="ECO:0007669"/>
    <property type="project" value="UniProtKB-KW"/>
</dbReference>
<keyword evidence="6" id="KW-0408">Iron</keyword>
<dbReference type="GO" id="GO:0031071">
    <property type="term" value="F:cysteine desulfurase activity"/>
    <property type="evidence" value="ECO:0007669"/>
    <property type="project" value="UniProtKB-EC"/>
</dbReference>
<dbReference type="PANTHER" id="PTHR11601">
    <property type="entry name" value="CYSTEINE DESULFURYLASE FAMILY MEMBER"/>
    <property type="match status" value="1"/>
</dbReference>
<dbReference type="EMBL" id="JADQBC010000040">
    <property type="protein sequence ID" value="MBR8827707.1"/>
    <property type="molecule type" value="Genomic_DNA"/>
</dbReference>
<evidence type="ECO:0000256" key="1">
    <source>
        <dbReference type="ARBA" id="ARBA00001933"/>
    </source>
</evidence>
<evidence type="ECO:0000256" key="8">
    <source>
        <dbReference type="ARBA" id="ARBA00050776"/>
    </source>
</evidence>
<comment type="similarity">
    <text evidence="2">Belongs to the class-V pyridoxal-phosphate-dependent aminotransferase family. NifS/IscS subfamily.</text>
</comment>
<sequence length="400" mass="42978">MPSIHQKSHPIYLDYHSTTPVDPRVAEKMVYYMTTAFGNASSIDHVYGDEAEAAVNEAAGHVARLINAKPKEIIFTSGATESINLVLQGLVGNNGRKTSKIVTTKLEHQAVLDTCAALAKKGWAEIVFVEVDGQGRIYLEQLEKVVQGGVSLLCFMAANNEIGNIYPLEKIGKIAQEYGIPFFCDASQAVGKIPLNFAEWGINYLAISAHKFYGPKGCGALVVNKKYELEPMIYGGGHQGKMRSGTLNVPGIVGLGTACSLRELEMVADEKAIAFLRNRLQTLLQANITDLVINGDLEARLSGNLHIAIPGIPNSAIIARIRSQLAISTGAACSSGVETPSHVLQALGLASEIIEGALRLGIGKFTTVAEIETAAEILIHAVRETRKRLRPLVSNHNLSS</sequence>
<evidence type="ECO:0000259" key="9">
    <source>
        <dbReference type="Pfam" id="PF00266"/>
    </source>
</evidence>
<evidence type="ECO:0000256" key="7">
    <source>
        <dbReference type="ARBA" id="ARBA00023014"/>
    </source>
</evidence>
<accession>A0A941GPX7</accession>
<keyword evidence="5" id="KW-0663">Pyridoxal phosphate</keyword>
<dbReference type="InterPro" id="IPR015421">
    <property type="entry name" value="PyrdxlP-dep_Trfase_major"/>
</dbReference>
<dbReference type="InterPro" id="IPR000192">
    <property type="entry name" value="Aminotrans_V_dom"/>
</dbReference>
<evidence type="ECO:0000313" key="11">
    <source>
        <dbReference type="Proteomes" id="UP000767446"/>
    </source>
</evidence>